<dbReference type="SUPFAM" id="SSF53335">
    <property type="entry name" value="S-adenosyl-L-methionine-dependent methyltransferases"/>
    <property type="match status" value="1"/>
</dbReference>
<feature type="compositionally biased region" description="Basic and acidic residues" evidence="10">
    <location>
        <begin position="51"/>
        <end position="69"/>
    </location>
</feature>
<dbReference type="PANTHER" id="PTHR22807:SF30">
    <property type="entry name" value="28S RRNA (CYTOSINE(4447)-C(5))-METHYLTRANSFERASE-RELATED"/>
    <property type="match status" value="1"/>
</dbReference>
<feature type="compositionally biased region" description="Acidic residues" evidence="10">
    <location>
        <begin position="142"/>
        <end position="190"/>
    </location>
</feature>
<dbReference type="FunFam" id="3.30.70.1170:FF:000001">
    <property type="entry name" value="Ribosomal RNA methyltransferase Nop2"/>
    <property type="match status" value="1"/>
</dbReference>
<evidence type="ECO:0000256" key="9">
    <source>
        <dbReference type="PROSITE-ProRule" id="PRU01023"/>
    </source>
</evidence>
<feature type="binding site" evidence="9">
    <location>
        <position position="492"/>
    </location>
    <ligand>
        <name>S-adenosyl-L-methionine</name>
        <dbReference type="ChEBI" id="CHEBI:59789"/>
    </ligand>
</feature>
<keyword evidence="5 9" id="KW-0808">Transferase</keyword>
<dbReference type="NCBIfam" id="TIGR00446">
    <property type="entry name" value="nop2p"/>
    <property type="match status" value="1"/>
</dbReference>
<dbReference type="CDD" id="cd02440">
    <property type="entry name" value="AdoMet_MTases"/>
    <property type="match status" value="1"/>
</dbReference>
<evidence type="ECO:0000256" key="2">
    <source>
        <dbReference type="ARBA" id="ARBA00007494"/>
    </source>
</evidence>
<dbReference type="PROSITE" id="PS01153">
    <property type="entry name" value="NOL1_NOP2_SUN"/>
    <property type="match status" value="1"/>
</dbReference>
<protein>
    <recommendedName>
        <fullName evidence="11">SAM-dependent MTase RsmB/NOP-type domain-containing protein</fullName>
    </recommendedName>
</protein>
<dbReference type="GO" id="GO:0009383">
    <property type="term" value="F:rRNA (cytosine-C5-)-methyltransferase activity"/>
    <property type="evidence" value="ECO:0007669"/>
    <property type="project" value="TreeGrafter"/>
</dbReference>
<reference evidence="12" key="1">
    <citation type="submission" date="2025-05" db="UniProtKB">
        <authorList>
            <consortium name="RefSeq"/>
        </authorList>
    </citation>
    <scope>NUCLEOTIDE SEQUENCE [LARGE SCALE GENOMIC DNA]</scope>
    <source>
        <strain evidence="12">14028-0561.14</strain>
    </source>
</reference>
<dbReference type="GO" id="GO:0005730">
    <property type="term" value="C:nucleolus"/>
    <property type="evidence" value="ECO:0007669"/>
    <property type="project" value="UniProtKB-SubCell"/>
</dbReference>
<keyword evidence="3" id="KW-0690">Ribosome biogenesis</keyword>
<dbReference type="OMA" id="FRNIMTG"/>
<dbReference type="GeneID" id="108072941"/>
<dbReference type="PANTHER" id="PTHR22807">
    <property type="entry name" value="NOP2 YEAST -RELATED NOL1/NOP2/FMU SUN DOMAIN-CONTAINING"/>
    <property type="match status" value="1"/>
</dbReference>
<dbReference type="PRINTS" id="PR02012">
    <property type="entry name" value="RCMTNOP2"/>
</dbReference>
<feature type="compositionally biased region" description="Basic and acidic residues" evidence="10">
    <location>
        <begin position="753"/>
        <end position="780"/>
    </location>
</feature>
<feature type="compositionally biased region" description="Low complexity" evidence="10">
    <location>
        <begin position="781"/>
        <end position="792"/>
    </location>
</feature>
<dbReference type="GO" id="GO:0070475">
    <property type="term" value="P:rRNA base methylation"/>
    <property type="evidence" value="ECO:0007669"/>
    <property type="project" value="TreeGrafter"/>
</dbReference>
<dbReference type="InterPro" id="IPR018314">
    <property type="entry name" value="RsmB/NOL1/NOP2-like_CS"/>
</dbReference>
<accession>A0A6P4HVT4</accession>
<dbReference type="RefSeq" id="XP_017019785.1">
    <property type="nucleotide sequence ID" value="XM_017164296.2"/>
</dbReference>
<name>A0A6P4HVT4_DROKI</name>
<evidence type="ECO:0000256" key="8">
    <source>
        <dbReference type="ARBA" id="ARBA00023242"/>
    </source>
</evidence>
<feature type="binding site" evidence="9">
    <location>
        <position position="509"/>
    </location>
    <ligand>
        <name>S-adenosyl-L-methionine</name>
        <dbReference type="ChEBI" id="CHEBI:59789"/>
    </ligand>
</feature>
<feature type="compositionally biased region" description="Basic residues" evidence="10">
    <location>
        <begin position="836"/>
        <end position="855"/>
    </location>
</feature>
<dbReference type="PRINTS" id="PR02008">
    <property type="entry name" value="RCMTFAMILY"/>
</dbReference>
<dbReference type="InterPro" id="IPR023273">
    <property type="entry name" value="RCMT_NOP2"/>
</dbReference>
<keyword evidence="12" id="KW-1185">Reference proteome</keyword>
<feature type="compositionally biased region" description="Basic and acidic residues" evidence="10">
    <location>
        <begin position="723"/>
        <end position="742"/>
    </location>
</feature>
<keyword evidence="6 9" id="KW-0949">S-adenosyl-L-methionine</keyword>
<evidence type="ECO:0000313" key="12">
    <source>
        <dbReference type="Proteomes" id="UP001652661"/>
    </source>
</evidence>
<feature type="binding site" evidence="9">
    <location>
        <position position="465"/>
    </location>
    <ligand>
        <name>S-adenosyl-L-methionine</name>
        <dbReference type="ChEBI" id="CHEBI:59789"/>
    </ligand>
</feature>
<dbReference type="Pfam" id="PF01189">
    <property type="entry name" value="Methyltr_RsmB-F"/>
    <property type="match status" value="1"/>
</dbReference>
<dbReference type="FunFam" id="3.40.50.150:FF:000495">
    <property type="entry name" value="Nucleolar RNA methyltransferase (Nop2), putative"/>
    <property type="match status" value="1"/>
</dbReference>
<evidence type="ECO:0000256" key="7">
    <source>
        <dbReference type="ARBA" id="ARBA00022884"/>
    </source>
</evidence>
<dbReference type="InterPro" id="IPR023267">
    <property type="entry name" value="RCMT"/>
</dbReference>
<feature type="region of interest" description="Disordered" evidence="10">
    <location>
        <begin position="661"/>
        <end position="695"/>
    </location>
</feature>
<evidence type="ECO:0000256" key="5">
    <source>
        <dbReference type="ARBA" id="ARBA00022679"/>
    </source>
</evidence>
<dbReference type="InterPro" id="IPR029063">
    <property type="entry name" value="SAM-dependent_MTases_sf"/>
</dbReference>
<dbReference type="Gene3D" id="3.40.50.150">
    <property type="entry name" value="Vaccinia Virus protein VP39"/>
    <property type="match status" value="1"/>
</dbReference>
<feature type="domain" description="SAM-dependent MTase RsmB/NOP-type" evidence="11">
    <location>
        <begin position="349"/>
        <end position="636"/>
    </location>
</feature>
<feature type="compositionally biased region" description="Basic residues" evidence="10">
    <location>
        <begin position="13"/>
        <end position="31"/>
    </location>
</feature>
<dbReference type="GO" id="GO:0003723">
    <property type="term" value="F:RNA binding"/>
    <property type="evidence" value="ECO:0007669"/>
    <property type="project" value="UniProtKB-UniRule"/>
</dbReference>
<evidence type="ECO:0000256" key="6">
    <source>
        <dbReference type="ARBA" id="ARBA00022691"/>
    </source>
</evidence>
<feature type="binding site" evidence="9">
    <location>
        <begin position="441"/>
        <end position="447"/>
    </location>
    <ligand>
        <name>S-adenosyl-L-methionine</name>
        <dbReference type="ChEBI" id="CHEBI:59789"/>
    </ligand>
</feature>
<dbReference type="AlphaFoldDB" id="A0A6P4HVT4"/>
<feature type="region of interest" description="Disordered" evidence="10">
    <location>
        <begin position="723"/>
        <end position="867"/>
    </location>
</feature>
<organism evidence="12 13">
    <name type="scientific">Drosophila kikkawai</name>
    <name type="common">Fruit fly</name>
    <dbReference type="NCBI Taxonomy" id="30033"/>
    <lineage>
        <taxon>Eukaryota</taxon>
        <taxon>Metazoa</taxon>
        <taxon>Ecdysozoa</taxon>
        <taxon>Arthropoda</taxon>
        <taxon>Hexapoda</taxon>
        <taxon>Insecta</taxon>
        <taxon>Pterygota</taxon>
        <taxon>Neoptera</taxon>
        <taxon>Endopterygota</taxon>
        <taxon>Diptera</taxon>
        <taxon>Brachycera</taxon>
        <taxon>Muscomorpha</taxon>
        <taxon>Ephydroidea</taxon>
        <taxon>Drosophilidae</taxon>
        <taxon>Drosophila</taxon>
        <taxon>Sophophora</taxon>
    </lineage>
</organism>
<proteinExistence type="inferred from homology"/>
<evidence type="ECO:0000256" key="4">
    <source>
        <dbReference type="ARBA" id="ARBA00022603"/>
    </source>
</evidence>
<evidence type="ECO:0000256" key="10">
    <source>
        <dbReference type="SAM" id="MobiDB-lite"/>
    </source>
</evidence>
<keyword evidence="4 9" id="KW-0489">Methyltransferase</keyword>
<feature type="active site" description="Nucleophile" evidence="9">
    <location>
        <position position="566"/>
    </location>
</feature>
<feature type="compositionally biased region" description="Acidic residues" evidence="10">
    <location>
        <begin position="199"/>
        <end position="235"/>
    </location>
</feature>
<evidence type="ECO:0000259" key="11">
    <source>
        <dbReference type="PROSITE" id="PS51686"/>
    </source>
</evidence>
<dbReference type="Gene3D" id="3.30.70.1170">
    <property type="entry name" value="Sun protein, domain 3"/>
    <property type="match status" value="1"/>
</dbReference>
<feature type="compositionally biased region" description="Acidic residues" evidence="10">
    <location>
        <begin position="88"/>
        <end position="105"/>
    </location>
</feature>
<dbReference type="Proteomes" id="UP001652661">
    <property type="component" value="Chromosome 2R"/>
</dbReference>
<gene>
    <name evidence="13" type="primary">LOC108072941</name>
</gene>
<comment type="subcellular location">
    <subcellularLocation>
        <location evidence="1">Nucleus</location>
        <location evidence="1">Nucleolus</location>
    </subcellularLocation>
</comment>
<dbReference type="InterPro" id="IPR001678">
    <property type="entry name" value="MeTrfase_RsmB-F_NOP2_dom"/>
</dbReference>
<comment type="similarity">
    <text evidence="2 9">Belongs to the class I-like SAM-binding methyltransferase superfamily. RsmB/NOP family.</text>
</comment>
<evidence type="ECO:0000256" key="1">
    <source>
        <dbReference type="ARBA" id="ARBA00004604"/>
    </source>
</evidence>
<dbReference type="GO" id="GO:0000470">
    <property type="term" value="P:maturation of LSU-rRNA"/>
    <property type="evidence" value="ECO:0007669"/>
    <property type="project" value="TreeGrafter"/>
</dbReference>
<feature type="region of interest" description="Disordered" evidence="10">
    <location>
        <begin position="1"/>
        <end position="256"/>
    </location>
</feature>
<keyword evidence="7 9" id="KW-0694">RNA-binding</keyword>
<evidence type="ECO:0000256" key="3">
    <source>
        <dbReference type="ARBA" id="ARBA00022517"/>
    </source>
</evidence>
<keyword evidence="8" id="KW-0539">Nucleus</keyword>
<reference evidence="13" key="2">
    <citation type="submission" date="2025-08" db="UniProtKB">
        <authorList>
            <consortium name="RefSeq"/>
        </authorList>
    </citation>
    <scope>IDENTIFICATION</scope>
    <source>
        <strain evidence="13">14028-0561.14</strain>
        <tissue evidence="13">Whole fly</tissue>
    </source>
</reference>
<dbReference type="OrthoDB" id="427002at2759"/>
<evidence type="ECO:0000313" key="13">
    <source>
        <dbReference type="RefSeq" id="XP_017019785.1"/>
    </source>
</evidence>
<sequence length="867" mass="97264">MGRKAEYSEKPKKGPGRKARKQGPPVFRKKSFAPMEEEDKKLSHRQKQRFVKREQKKVVQKAKLQEKRAKGAQKQPQVRRKTAYNSDSEPEEEVEAQEASSDEEVPQLVPAPINTKSAAPKGFTDDNDAWLKPKKGKKLPEPESEDEEELEEDSEDENGLEAAESAEEDEEEEAEDDDEDDEEEDSDEDTAQVGKLADLSDDEANSDDDFDISGDEDAAEAESDEDDDDDDDDDDKLPIERANKKLKKREAKDAQLAEEEMQMTVDHQDVFQLPTEEEKTEELTLQQVQQRIKDVTLVLSDFKKYRQADRSRGEYIELLRQDLCLYYSYNEFLMEKLMDMFPLTELMEYLEASEVARPLTIRTNTLKTRRRDLAAALINRGVNLDPLGKWTKVGLVVFNSTVPLGATPEYLAGHYMCQGASSLLPVMALAPQENERILDMCSAPGGKGSHIASIMKNTGTLFANDFNRDRVKAVQANFHRLGIVNAIISCEDGTKFRNIITGFDRVLLDAPCTGTGVVSKDPSVKTTKSEVDVQRCYNLQRKLLLSAIDCVDAKSKTGGFIVYSTCSVLPEENEWVIDYALKKRNVKLVDTGLNFGVNGFTNFRQHRFHPSLNLTRRYYPHTHNMDGFYVAKLQKFSNTIPLTKEQQEEDEKQLDAAIEAEAASAAESATEGEAEKETEAGDKVPRKLLGKRAGKPSLTDIEQDLKKKKLEESKTKYVAKVFEKPVKAPKQPKPEKPQEEKAALSNGNGSSKAEGKASKKRQQELQKVKKTPETDQKVPKSESPSKVSKPTVNGGASPATPERKQNLKKSATPKTPSKLVNAPHEDKVPLLEGKPIKKQNNLKKKQVGQLKKSKASGKEGKKQKFKK</sequence>
<feature type="compositionally biased region" description="Basic and acidic residues" evidence="10">
    <location>
        <begin position="856"/>
        <end position="867"/>
    </location>
</feature>
<dbReference type="PROSITE" id="PS51686">
    <property type="entry name" value="SAM_MT_RSMB_NOP"/>
    <property type="match status" value="1"/>
</dbReference>
<feature type="compositionally biased region" description="Basic and acidic residues" evidence="10">
    <location>
        <begin position="673"/>
        <end position="685"/>
    </location>
</feature>
<dbReference type="InterPro" id="IPR049560">
    <property type="entry name" value="MeTrfase_RsmB-F_NOP2_cat"/>
</dbReference>
<feature type="compositionally biased region" description="Basic and acidic residues" evidence="10">
    <location>
        <begin position="1"/>
        <end position="12"/>
    </location>
</feature>
<dbReference type="InterPro" id="IPR011023">
    <property type="entry name" value="Nop2p"/>
</dbReference>